<dbReference type="Proteomes" id="UP000037020">
    <property type="component" value="Unassembled WGS sequence"/>
</dbReference>
<dbReference type="InterPro" id="IPR029063">
    <property type="entry name" value="SAM-dependent_MTases_sf"/>
</dbReference>
<dbReference type="GO" id="GO:0032259">
    <property type="term" value="P:methylation"/>
    <property type="evidence" value="ECO:0007669"/>
    <property type="project" value="UniProtKB-KW"/>
</dbReference>
<dbReference type="SUPFAM" id="SSF53335">
    <property type="entry name" value="S-adenosyl-L-methionine-dependent methyltransferases"/>
    <property type="match status" value="1"/>
</dbReference>
<name>A0ABR5IX42_9ACTN</name>
<evidence type="ECO:0000256" key="1">
    <source>
        <dbReference type="SAM" id="MobiDB-lite"/>
    </source>
</evidence>
<keyword evidence="3" id="KW-0489">Methyltransferase</keyword>
<feature type="region of interest" description="Disordered" evidence="1">
    <location>
        <begin position="1"/>
        <end position="22"/>
    </location>
</feature>
<dbReference type="CDD" id="cd02440">
    <property type="entry name" value="AdoMet_MTases"/>
    <property type="match status" value="1"/>
</dbReference>
<dbReference type="GO" id="GO:0008168">
    <property type="term" value="F:methyltransferase activity"/>
    <property type="evidence" value="ECO:0007669"/>
    <property type="project" value="UniProtKB-KW"/>
</dbReference>
<keyword evidence="3" id="KW-0808">Transferase</keyword>
<feature type="non-terminal residue" evidence="3">
    <location>
        <position position="159"/>
    </location>
</feature>
<sequence length="159" mass="16870">MTDQQQTHQHGHRHGHGHDDAHMDWDVMAPLLELGAEVTSPIVDQAAVWLRERTEAAGLPKVRRLLDIGSGPGVGACQLARAFPEAEVVAVDGTPALLERTQARAAGLGLAERVRTHLADLPDGLATVGDADLIWSSMALHHIGDQESAVAGLGQALRP</sequence>
<gene>
    <name evidence="3" type="ORF">ADK38_35010</name>
</gene>
<protein>
    <submittedName>
        <fullName evidence="3">SAM-dependent methyltransferase</fullName>
    </submittedName>
</protein>
<reference evidence="3 4" key="1">
    <citation type="submission" date="2015-07" db="EMBL/GenBank/DDBJ databases">
        <authorList>
            <person name="Ju K.-S."/>
            <person name="Doroghazi J.R."/>
            <person name="Metcalf W.W."/>
        </authorList>
    </citation>
    <scope>NUCLEOTIDE SEQUENCE [LARGE SCALE GENOMIC DNA]</scope>
    <source>
        <strain evidence="3 4">NRRL B-3589</strain>
    </source>
</reference>
<dbReference type="EMBL" id="LGUT01003227">
    <property type="protein sequence ID" value="KOG85733.1"/>
    <property type="molecule type" value="Genomic_DNA"/>
</dbReference>
<evidence type="ECO:0000259" key="2">
    <source>
        <dbReference type="Pfam" id="PF13649"/>
    </source>
</evidence>
<dbReference type="Pfam" id="PF13649">
    <property type="entry name" value="Methyltransf_25"/>
    <property type="match status" value="1"/>
</dbReference>
<evidence type="ECO:0000313" key="4">
    <source>
        <dbReference type="Proteomes" id="UP000037020"/>
    </source>
</evidence>
<feature type="domain" description="Methyltransferase" evidence="2">
    <location>
        <begin position="66"/>
        <end position="159"/>
    </location>
</feature>
<accession>A0ABR5IX42</accession>
<comment type="caution">
    <text evidence="3">The sequence shown here is derived from an EMBL/GenBank/DDBJ whole genome shotgun (WGS) entry which is preliminary data.</text>
</comment>
<proteinExistence type="predicted"/>
<evidence type="ECO:0000313" key="3">
    <source>
        <dbReference type="EMBL" id="KOG85733.1"/>
    </source>
</evidence>
<organism evidence="3 4">
    <name type="scientific">Streptomyces varsoviensis</name>
    <dbReference type="NCBI Taxonomy" id="67373"/>
    <lineage>
        <taxon>Bacteria</taxon>
        <taxon>Bacillati</taxon>
        <taxon>Actinomycetota</taxon>
        <taxon>Actinomycetes</taxon>
        <taxon>Kitasatosporales</taxon>
        <taxon>Streptomycetaceae</taxon>
        <taxon>Streptomyces</taxon>
    </lineage>
</organism>
<dbReference type="Gene3D" id="3.40.50.150">
    <property type="entry name" value="Vaccinia Virus protein VP39"/>
    <property type="match status" value="1"/>
</dbReference>
<dbReference type="InterPro" id="IPR041698">
    <property type="entry name" value="Methyltransf_25"/>
</dbReference>
<keyword evidence="4" id="KW-1185">Reference proteome</keyword>